<proteinExistence type="predicted"/>
<organism evidence="4 5">
    <name type="scientific">Pistricoccus aurantiacus</name>
    <dbReference type="NCBI Taxonomy" id="1883414"/>
    <lineage>
        <taxon>Bacteria</taxon>
        <taxon>Pseudomonadati</taxon>
        <taxon>Pseudomonadota</taxon>
        <taxon>Gammaproteobacteria</taxon>
        <taxon>Oceanospirillales</taxon>
        <taxon>Halomonadaceae</taxon>
        <taxon>Pistricoccus</taxon>
    </lineage>
</organism>
<dbReference type="InterPro" id="IPR036397">
    <property type="entry name" value="RNaseH_sf"/>
</dbReference>
<evidence type="ECO:0000313" key="4">
    <source>
        <dbReference type="EMBL" id="QEA40587.1"/>
    </source>
</evidence>
<dbReference type="InterPro" id="IPR025959">
    <property type="entry name" value="Winged_HTH_dom"/>
</dbReference>
<dbReference type="SUPFAM" id="SSF46689">
    <property type="entry name" value="Homeodomain-like"/>
    <property type="match status" value="1"/>
</dbReference>
<dbReference type="OrthoDB" id="5296404at2"/>
<dbReference type="InterPro" id="IPR047655">
    <property type="entry name" value="Transpos_IS630-like"/>
</dbReference>
<dbReference type="EMBL" id="CP042382">
    <property type="protein sequence ID" value="QEA40587.1"/>
    <property type="molecule type" value="Genomic_DNA"/>
</dbReference>
<feature type="domain" description="Insertion element IS150 protein InsJ-like helix-turn-helix" evidence="2">
    <location>
        <begin position="17"/>
        <end position="64"/>
    </location>
</feature>
<dbReference type="KEGG" id="paur:FGL86_16875"/>
<evidence type="ECO:0000259" key="3">
    <source>
        <dbReference type="Pfam" id="PF13592"/>
    </source>
</evidence>
<dbReference type="Pfam" id="PF13358">
    <property type="entry name" value="DDE_3"/>
    <property type="match status" value="1"/>
</dbReference>
<gene>
    <name evidence="4" type="ORF">FGL86_16875</name>
</gene>
<evidence type="ECO:0000259" key="1">
    <source>
        <dbReference type="Pfam" id="PF13358"/>
    </source>
</evidence>
<dbReference type="Pfam" id="PF13592">
    <property type="entry name" value="HTH_33"/>
    <property type="match status" value="1"/>
</dbReference>
<dbReference type="InterPro" id="IPR009057">
    <property type="entry name" value="Homeodomain-like_sf"/>
</dbReference>
<dbReference type="NCBIfam" id="NF033545">
    <property type="entry name" value="transpos_IS630"/>
    <property type="match status" value="1"/>
</dbReference>
<dbReference type="GO" id="GO:0003676">
    <property type="term" value="F:nucleic acid binding"/>
    <property type="evidence" value="ECO:0007669"/>
    <property type="project" value="InterPro"/>
</dbReference>
<dbReference type="InterPro" id="IPR055247">
    <property type="entry name" value="InsJ-like_HTH"/>
</dbReference>
<name>A0A5B8SWP8_9GAMM</name>
<evidence type="ECO:0000259" key="2">
    <source>
        <dbReference type="Pfam" id="PF13518"/>
    </source>
</evidence>
<protein>
    <submittedName>
        <fullName evidence="4">IS630 family transposase</fullName>
    </submittedName>
</protein>
<accession>A0A5B8SWP8</accession>
<dbReference type="Gene3D" id="3.30.420.10">
    <property type="entry name" value="Ribonuclease H-like superfamily/Ribonuclease H"/>
    <property type="match status" value="1"/>
</dbReference>
<feature type="domain" description="Tc1-like transposase DDE" evidence="1">
    <location>
        <begin position="165"/>
        <end position="275"/>
    </location>
</feature>
<dbReference type="Pfam" id="PF13518">
    <property type="entry name" value="HTH_28"/>
    <property type="match status" value="1"/>
</dbReference>
<evidence type="ECO:0000313" key="5">
    <source>
        <dbReference type="Proteomes" id="UP000321272"/>
    </source>
</evidence>
<dbReference type="Proteomes" id="UP000321272">
    <property type="component" value="Chromosome"/>
</dbReference>
<sequence length="315" mass="35919">MIAMLQDSAHAYRRSLAVKWVEDGMSQSEAARRLEVTQGAVSQWVARARQGGEAALKTQPRSGRPPRLPAELVPRVLAALKALGPEGFGYEDQRWTTQRIADAIARLTDVRYSTSKISDLLRQWGWTWQVPKRRDSRRDEATIDHWRAQLWPALKKQAEVRSETLIFVDESSFHLCSPHVKTFAPVGQTPVVKGKRGQSPRHTVIGAVSTEGRSYFQWTSSTVKGVDIVAFLKTLLRYWPGKLCIVWDNAPGHRCRALRARVESHRSSMELAETPLCQSGVQECPDTGEWLHRTTRWIKRYRGWVQRLLRASPIY</sequence>
<reference evidence="4 5" key="1">
    <citation type="submission" date="2019-06" db="EMBL/GenBank/DDBJ databases">
        <title>Genome analyses of bacteria isolated from kimchi.</title>
        <authorList>
            <person name="Lee S."/>
            <person name="Ahn S."/>
            <person name="Roh S."/>
        </authorList>
    </citation>
    <scope>NUCLEOTIDE SEQUENCE [LARGE SCALE GENOMIC DNA]</scope>
    <source>
        <strain evidence="4 5">CBA4606</strain>
    </source>
</reference>
<dbReference type="InterPro" id="IPR038717">
    <property type="entry name" value="Tc1-like_DDE_dom"/>
</dbReference>
<dbReference type="AlphaFoldDB" id="A0A5B8SWP8"/>
<keyword evidence="5" id="KW-1185">Reference proteome</keyword>
<feature type="domain" description="Winged helix-turn helix" evidence="3">
    <location>
        <begin position="91"/>
        <end position="149"/>
    </location>
</feature>